<keyword evidence="6" id="KW-1185">Reference proteome</keyword>
<dbReference type="Pfam" id="PF00038">
    <property type="entry name" value="Filament"/>
    <property type="match status" value="1"/>
</dbReference>
<dbReference type="GO" id="GO:0045109">
    <property type="term" value="P:intermediate filament organization"/>
    <property type="evidence" value="ECO:0007669"/>
    <property type="project" value="TreeGrafter"/>
</dbReference>
<reference evidence="5" key="2">
    <citation type="submission" date="2025-09" db="UniProtKB">
        <authorList>
            <consortium name="Ensembl"/>
        </authorList>
    </citation>
    <scope>IDENTIFICATION</scope>
</reference>
<evidence type="ECO:0000313" key="5">
    <source>
        <dbReference type="Ensembl" id="ENSEBUP00000000618.1"/>
    </source>
</evidence>
<evidence type="ECO:0000313" key="6">
    <source>
        <dbReference type="Proteomes" id="UP000694388"/>
    </source>
</evidence>
<dbReference type="PANTHER" id="PTHR45652:SF21">
    <property type="entry name" value="ZINC FINGER CCCH DOMAIN-CONTAINING PROTEIN 13-LIKE ISOFORM X1"/>
    <property type="match status" value="1"/>
</dbReference>
<feature type="domain" description="IF rod" evidence="4">
    <location>
        <begin position="84"/>
        <end position="159"/>
    </location>
</feature>
<comment type="similarity">
    <text evidence="3">Belongs to the intermediate filament family.</text>
</comment>
<evidence type="ECO:0000256" key="3">
    <source>
        <dbReference type="RuleBase" id="RU000685"/>
    </source>
</evidence>
<dbReference type="AlphaFoldDB" id="A0A8C4NBP7"/>
<dbReference type="Gene3D" id="1.20.5.170">
    <property type="match status" value="1"/>
</dbReference>
<name>A0A8C4NBP7_EPTBU</name>
<dbReference type="PROSITE" id="PS51842">
    <property type="entry name" value="IF_ROD_2"/>
    <property type="match status" value="1"/>
</dbReference>
<dbReference type="Ensembl" id="ENSEBUT00000000922.1">
    <property type="protein sequence ID" value="ENSEBUP00000000618.1"/>
    <property type="gene ID" value="ENSEBUG00000000718.1"/>
</dbReference>
<organism evidence="5 6">
    <name type="scientific">Eptatretus burgeri</name>
    <name type="common">Inshore hagfish</name>
    <dbReference type="NCBI Taxonomy" id="7764"/>
    <lineage>
        <taxon>Eukaryota</taxon>
        <taxon>Metazoa</taxon>
        <taxon>Chordata</taxon>
        <taxon>Craniata</taxon>
        <taxon>Vertebrata</taxon>
        <taxon>Cyclostomata</taxon>
        <taxon>Myxini</taxon>
        <taxon>Myxiniformes</taxon>
        <taxon>Myxinidae</taxon>
        <taxon>Eptatretinae</taxon>
        <taxon>Eptatretus</taxon>
    </lineage>
</organism>
<dbReference type="InterPro" id="IPR050405">
    <property type="entry name" value="Intermediate_filament"/>
</dbReference>
<dbReference type="InterPro" id="IPR018039">
    <property type="entry name" value="IF_conserved"/>
</dbReference>
<dbReference type="FunFam" id="1.20.5.170:FF:000002">
    <property type="entry name" value="Type I keratin KA11"/>
    <property type="match status" value="1"/>
</dbReference>
<reference evidence="5" key="1">
    <citation type="submission" date="2025-08" db="UniProtKB">
        <authorList>
            <consortium name="Ensembl"/>
        </authorList>
    </citation>
    <scope>IDENTIFICATION</scope>
</reference>
<dbReference type="GO" id="GO:0005200">
    <property type="term" value="F:structural constituent of cytoskeleton"/>
    <property type="evidence" value="ECO:0007669"/>
    <property type="project" value="TreeGrafter"/>
</dbReference>
<dbReference type="SUPFAM" id="SSF64593">
    <property type="entry name" value="Intermediate filament protein, coiled coil region"/>
    <property type="match status" value="1"/>
</dbReference>
<evidence type="ECO:0000256" key="2">
    <source>
        <dbReference type="ARBA" id="ARBA00023054"/>
    </source>
</evidence>
<keyword evidence="1 3" id="KW-0403">Intermediate filament</keyword>
<sequence length="169" mass="19609">MFDSQCHSYPSPISMLLPFSHLPNFVPFSTLFFSHYVQITCLHRRFPNHTVVQPPPPTATSVSVYTTKTTKSHVLDLNIPLPPQNESLERQMRDMEDRFSREADEYQDTIVLREDDIRRFKDDMAHHLQEYQDLLNVKMALDIEIATYRKLLEGLLCPMSTSLPPPPPP</sequence>
<dbReference type="Proteomes" id="UP000694388">
    <property type="component" value="Unplaced"/>
</dbReference>
<keyword evidence="2" id="KW-0175">Coiled coil</keyword>
<dbReference type="GeneTree" id="ENSGT00940000159539"/>
<dbReference type="GO" id="GO:0005737">
    <property type="term" value="C:cytoplasm"/>
    <property type="evidence" value="ECO:0007669"/>
    <property type="project" value="TreeGrafter"/>
</dbReference>
<accession>A0A8C4NBP7</accession>
<protein>
    <recommendedName>
        <fullName evidence="4">IF rod domain-containing protein</fullName>
    </recommendedName>
</protein>
<dbReference type="PROSITE" id="PS00226">
    <property type="entry name" value="IF_ROD_1"/>
    <property type="match status" value="1"/>
</dbReference>
<dbReference type="PANTHER" id="PTHR45652">
    <property type="entry name" value="GLIAL FIBRILLARY ACIDIC PROTEIN"/>
    <property type="match status" value="1"/>
</dbReference>
<proteinExistence type="inferred from homology"/>
<evidence type="ECO:0000256" key="1">
    <source>
        <dbReference type="ARBA" id="ARBA00022754"/>
    </source>
</evidence>
<evidence type="ECO:0000259" key="4">
    <source>
        <dbReference type="PROSITE" id="PS51842"/>
    </source>
</evidence>
<dbReference type="InterPro" id="IPR039008">
    <property type="entry name" value="IF_rod_dom"/>
</dbReference>
<dbReference type="GO" id="GO:0005882">
    <property type="term" value="C:intermediate filament"/>
    <property type="evidence" value="ECO:0007669"/>
    <property type="project" value="UniProtKB-KW"/>
</dbReference>